<evidence type="ECO:0000259" key="1">
    <source>
        <dbReference type="PROSITE" id="PS50042"/>
    </source>
</evidence>
<dbReference type="SMART" id="SM00100">
    <property type="entry name" value="cNMP"/>
    <property type="match status" value="1"/>
</dbReference>
<dbReference type="EMBL" id="JAEKJA010000008">
    <property type="protein sequence ID" value="MBJ3776353.1"/>
    <property type="molecule type" value="Genomic_DNA"/>
</dbReference>
<dbReference type="AlphaFoldDB" id="A0A934MGA4"/>
<dbReference type="Proteomes" id="UP000609531">
    <property type="component" value="Unassembled WGS sequence"/>
</dbReference>
<dbReference type="InterPro" id="IPR014710">
    <property type="entry name" value="RmlC-like_jellyroll"/>
</dbReference>
<dbReference type="SUPFAM" id="SSF51206">
    <property type="entry name" value="cAMP-binding domain-like"/>
    <property type="match status" value="1"/>
</dbReference>
<evidence type="ECO:0000313" key="2">
    <source>
        <dbReference type="EMBL" id="MBJ3776353.1"/>
    </source>
</evidence>
<comment type="caution">
    <text evidence="2">The sequence shown here is derived from an EMBL/GenBank/DDBJ whole genome shotgun (WGS) entry which is preliminary data.</text>
</comment>
<dbReference type="RefSeq" id="WP_198882255.1">
    <property type="nucleotide sequence ID" value="NZ_JAEKJA010000008.1"/>
</dbReference>
<keyword evidence="3" id="KW-1185">Reference proteome</keyword>
<feature type="domain" description="Cyclic nucleotide-binding" evidence="1">
    <location>
        <begin position="15"/>
        <end position="132"/>
    </location>
</feature>
<dbReference type="PANTHER" id="PTHR24567">
    <property type="entry name" value="CRP FAMILY TRANSCRIPTIONAL REGULATORY PROTEIN"/>
    <property type="match status" value="1"/>
</dbReference>
<dbReference type="PROSITE" id="PS50042">
    <property type="entry name" value="CNMP_BINDING_3"/>
    <property type="match status" value="1"/>
</dbReference>
<dbReference type="GO" id="GO:0005829">
    <property type="term" value="C:cytosol"/>
    <property type="evidence" value="ECO:0007669"/>
    <property type="project" value="TreeGrafter"/>
</dbReference>
<reference evidence="2" key="1">
    <citation type="submission" date="2020-12" db="EMBL/GenBank/DDBJ databases">
        <title>Bacterial taxonomy.</title>
        <authorList>
            <person name="Pan X."/>
        </authorList>
    </citation>
    <scope>NUCLEOTIDE SEQUENCE</scope>
    <source>
        <strain evidence="2">B2012</strain>
    </source>
</reference>
<dbReference type="PANTHER" id="PTHR24567:SF68">
    <property type="entry name" value="DNA-BINDING TRANSCRIPTIONAL DUAL REGULATOR CRP"/>
    <property type="match status" value="1"/>
</dbReference>
<proteinExistence type="predicted"/>
<dbReference type="GO" id="GO:0003700">
    <property type="term" value="F:DNA-binding transcription factor activity"/>
    <property type="evidence" value="ECO:0007669"/>
    <property type="project" value="TreeGrafter"/>
</dbReference>
<name>A0A934MGA4_9HYPH</name>
<dbReference type="InterPro" id="IPR000595">
    <property type="entry name" value="cNMP-bd_dom"/>
</dbReference>
<evidence type="ECO:0000313" key="3">
    <source>
        <dbReference type="Proteomes" id="UP000609531"/>
    </source>
</evidence>
<accession>A0A934MGA4</accession>
<dbReference type="InterPro" id="IPR018490">
    <property type="entry name" value="cNMP-bd_dom_sf"/>
</dbReference>
<organism evidence="2 3">
    <name type="scientific">Acuticoccus mangrovi</name>
    <dbReference type="NCBI Taxonomy" id="2796142"/>
    <lineage>
        <taxon>Bacteria</taxon>
        <taxon>Pseudomonadati</taxon>
        <taxon>Pseudomonadota</taxon>
        <taxon>Alphaproteobacteria</taxon>
        <taxon>Hyphomicrobiales</taxon>
        <taxon>Amorphaceae</taxon>
        <taxon>Acuticoccus</taxon>
    </lineage>
</organism>
<dbReference type="Pfam" id="PF00027">
    <property type="entry name" value="cNMP_binding"/>
    <property type="match status" value="1"/>
</dbReference>
<dbReference type="Gene3D" id="2.60.120.10">
    <property type="entry name" value="Jelly Rolls"/>
    <property type="match status" value="1"/>
</dbReference>
<gene>
    <name evidence="2" type="ORF">JCR33_11670</name>
</gene>
<sequence>MSLARHMAVMRNAPFLKVLNEDALKLLAFGSEPVTLKPRQALFEAGEQADSAILVLGGQLRLTPASESLSPRVAGVGQLIDELALIVPITRGSSAAAQTTCELLVLPRSQMLRILEEYPDAARRLQAMIASRAATFMGEIGNLSDKLQR</sequence>
<dbReference type="InterPro" id="IPR050397">
    <property type="entry name" value="Env_Response_Regulators"/>
</dbReference>
<dbReference type="CDD" id="cd00038">
    <property type="entry name" value="CAP_ED"/>
    <property type="match status" value="1"/>
</dbReference>
<protein>
    <submittedName>
        <fullName evidence="2">Cyclic nucleotide-binding domain-containing protein</fullName>
    </submittedName>
</protein>